<dbReference type="RefSeq" id="WP_058847001.1">
    <property type="nucleotide sequence ID" value="NZ_LOCL01000029.1"/>
</dbReference>
<protein>
    <submittedName>
        <fullName evidence="1">Uncharacterized protein</fullName>
    </submittedName>
</protein>
<dbReference type="STRING" id="1765722.AT728_07350"/>
<dbReference type="Proteomes" id="UP000054804">
    <property type="component" value="Unassembled WGS sequence"/>
</dbReference>
<proteinExistence type="predicted"/>
<dbReference type="AlphaFoldDB" id="A0A0W7X7X7"/>
<gene>
    <name evidence="1" type="ORF">AT728_07350</name>
</gene>
<dbReference type="EMBL" id="LOCL01000029">
    <property type="protein sequence ID" value="KUF18842.1"/>
    <property type="molecule type" value="Genomic_DNA"/>
</dbReference>
<evidence type="ECO:0000313" key="2">
    <source>
        <dbReference type="Proteomes" id="UP000054804"/>
    </source>
</evidence>
<accession>A0A0W7X7X7</accession>
<sequence>MADERPREERVERIYDGWSAWAMAEKFVELEEEVEAAASVESDRLASLEARDAEIERLKRDLRLSEAKVGGAALYVDRVNARVVMLENVVDAYDGIHGERDRYRLAWLSARRRAADEANFGAEALALRDEEITRLRGSQKEA</sequence>
<evidence type="ECO:0000313" key="1">
    <source>
        <dbReference type="EMBL" id="KUF18842.1"/>
    </source>
</evidence>
<keyword evidence="2" id="KW-1185">Reference proteome</keyword>
<dbReference type="OrthoDB" id="10020122at2"/>
<reference evidence="1 2" key="1">
    <citation type="submission" date="2015-12" db="EMBL/GenBank/DDBJ databases">
        <title>Draft genome sequence of Streptomyces silvensis ATCC 53525, a producer of novel hormone antagonists.</title>
        <authorList>
            <person name="Johnston C.W."/>
            <person name="Li Y."/>
            <person name="Magarvey N.A."/>
        </authorList>
    </citation>
    <scope>NUCLEOTIDE SEQUENCE [LARGE SCALE GENOMIC DNA]</scope>
    <source>
        <strain evidence="1 2">ATCC 53525</strain>
    </source>
</reference>
<comment type="caution">
    <text evidence="1">The sequence shown here is derived from an EMBL/GenBank/DDBJ whole genome shotgun (WGS) entry which is preliminary data.</text>
</comment>
<organism evidence="1 2">
    <name type="scientific">Streptomyces silvensis</name>
    <dbReference type="NCBI Taxonomy" id="1765722"/>
    <lineage>
        <taxon>Bacteria</taxon>
        <taxon>Bacillati</taxon>
        <taxon>Actinomycetota</taxon>
        <taxon>Actinomycetes</taxon>
        <taxon>Kitasatosporales</taxon>
        <taxon>Streptomycetaceae</taxon>
        <taxon>Streptomyces</taxon>
    </lineage>
</organism>
<name>A0A0W7X7X7_9ACTN</name>